<dbReference type="InterPro" id="IPR019734">
    <property type="entry name" value="TPR_rpt"/>
</dbReference>
<dbReference type="Proteomes" id="UP000624325">
    <property type="component" value="Unassembled WGS sequence"/>
</dbReference>
<dbReference type="InterPro" id="IPR027417">
    <property type="entry name" value="P-loop_NTPase"/>
</dbReference>
<dbReference type="EMBL" id="BONC01000001">
    <property type="protein sequence ID" value="GIF54144.1"/>
    <property type="molecule type" value="Genomic_DNA"/>
</dbReference>
<feature type="compositionally biased region" description="Basic and acidic residues" evidence="1">
    <location>
        <begin position="27"/>
        <end position="41"/>
    </location>
</feature>
<organism evidence="3 4">
    <name type="scientific">Asanoa iriomotensis</name>
    <dbReference type="NCBI Taxonomy" id="234613"/>
    <lineage>
        <taxon>Bacteria</taxon>
        <taxon>Bacillati</taxon>
        <taxon>Actinomycetota</taxon>
        <taxon>Actinomycetes</taxon>
        <taxon>Micromonosporales</taxon>
        <taxon>Micromonosporaceae</taxon>
        <taxon>Asanoa</taxon>
    </lineage>
</organism>
<dbReference type="CDD" id="cd00093">
    <property type="entry name" value="HTH_XRE"/>
    <property type="match status" value="1"/>
</dbReference>
<dbReference type="SUPFAM" id="SSF52540">
    <property type="entry name" value="P-loop containing nucleoside triphosphate hydrolases"/>
    <property type="match status" value="1"/>
</dbReference>
<sequence>MVESFPELLRRHRVRLRLTQESLAERSHVSDRTIREMERGSRRPRPRNVEQIADALGLAGAERAAFVAAGTDHAWSGRADPVPAGPRQLPAAAAGFVGRARQFAFLDETEAAVVVIAGMAGVGKTALATKWARERGDRFPDGHLYVNLRGYDTLGPLEPIDAVTRFLRAFGVPAADVPLDLDEATALYRSSVDHKRCLVLLDNAAHAEQVRPLLPGGSGCRVLVTSRDRLAGLVAIEHARRLDLDVLDDDESVALLTQMVDRDSGPPPDAVARLATACGNLPLALRIVGATIADLVATDITVYAETLALRALDLHGDPAASVRMAFARSYRTLSAGAQRAFRLLGENPGPFLDLAAATALFGGPAVDLLAELTAAHLVVREAPDQFGMHDLLVQFARERPDADAAAARERLCAHYLTTVRSAGALLAPQVVTIPQADAPAAAFDDAEAAGAWVDRMLPNLVAVAASTGGTEAWLVPDALRGYFWLRRSYGDWFGAARSGLAAAEVAGDGHGRAAMHLSIGLAHRVRAELRAAAAQFDAAATIARDIDWPEAQASAASSMGVIHTELGEPRVGATRIAEAVAIYRAVGRTASEAVALANLGTLHSAMGDLRLANEVLTQALALYRQTGNLGGEAMVLSGLGFNLAHLGEVAQGREHLQTALSTQEKLGDRYGTTVALVALGDVANLVHDHETALKHAADAFALATEIDDPANAANALVVIAAARTAQGGAAPADGSWTGIGAAEQALALARGAAAKEPEIEALTALADALRADGRPDEAVTHATAAVTLAEDGGFALLAEKARVARARAAADAVRSEARPAGG</sequence>
<dbReference type="Gene3D" id="3.40.50.300">
    <property type="entry name" value="P-loop containing nucleotide triphosphate hydrolases"/>
    <property type="match status" value="1"/>
</dbReference>
<dbReference type="Pfam" id="PF13560">
    <property type="entry name" value="HTH_31"/>
    <property type="match status" value="1"/>
</dbReference>
<feature type="region of interest" description="Disordered" evidence="1">
    <location>
        <begin position="27"/>
        <end position="46"/>
    </location>
</feature>
<dbReference type="Gene3D" id="1.25.40.10">
    <property type="entry name" value="Tetratricopeptide repeat domain"/>
    <property type="match status" value="1"/>
</dbReference>
<dbReference type="InterPro" id="IPR003593">
    <property type="entry name" value="AAA+_ATPase"/>
</dbReference>
<dbReference type="InterPro" id="IPR010982">
    <property type="entry name" value="Lambda_DNA-bd_dom_sf"/>
</dbReference>
<dbReference type="Gene3D" id="1.10.260.40">
    <property type="entry name" value="lambda repressor-like DNA-binding domains"/>
    <property type="match status" value="1"/>
</dbReference>
<dbReference type="RefSeq" id="WP_203699854.1">
    <property type="nucleotide sequence ID" value="NZ_BAAALU010000017.1"/>
</dbReference>
<dbReference type="PRINTS" id="PR00364">
    <property type="entry name" value="DISEASERSIST"/>
</dbReference>
<dbReference type="Pfam" id="PF13176">
    <property type="entry name" value="TPR_7"/>
    <property type="match status" value="1"/>
</dbReference>
<dbReference type="SMART" id="SM00028">
    <property type="entry name" value="TPR"/>
    <property type="match status" value="4"/>
</dbReference>
<protein>
    <recommendedName>
        <fullName evidence="2">HTH cro/C1-type domain-containing protein</fullName>
    </recommendedName>
</protein>
<evidence type="ECO:0000256" key="1">
    <source>
        <dbReference type="SAM" id="MobiDB-lite"/>
    </source>
</evidence>
<comment type="caution">
    <text evidence="3">The sequence shown here is derived from an EMBL/GenBank/DDBJ whole genome shotgun (WGS) entry which is preliminary data.</text>
</comment>
<evidence type="ECO:0000313" key="3">
    <source>
        <dbReference type="EMBL" id="GIF54144.1"/>
    </source>
</evidence>
<dbReference type="InterPro" id="IPR001387">
    <property type="entry name" value="Cro/C1-type_HTH"/>
</dbReference>
<dbReference type="PANTHER" id="PTHR47691:SF3">
    <property type="entry name" value="HTH-TYPE TRANSCRIPTIONAL REGULATOR RV0890C-RELATED"/>
    <property type="match status" value="1"/>
</dbReference>
<accession>A0ABQ4BUD6</accession>
<dbReference type="Pfam" id="PF00931">
    <property type="entry name" value="NB-ARC"/>
    <property type="match status" value="1"/>
</dbReference>
<evidence type="ECO:0000259" key="2">
    <source>
        <dbReference type="PROSITE" id="PS50943"/>
    </source>
</evidence>
<dbReference type="SUPFAM" id="SSF47413">
    <property type="entry name" value="lambda repressor-like DNA-binding domains"/>
    <property type="match status" value="1"/>
</dbReference>
<dbReference type="InterPro" id="IPR011990">
    <property type="entry name" value="TPR-like_helical_dom_sf"/>
</dbReference>
<gene>
    <name evidence="3" type="ORF">Air01nite_02390</name>
</gene>
<name>A0ABQ4BUD6_9ACTN</name>
<dbReference type="Pfam" id="PF13424">
    <property type="entry name" value="TPR_12"/>
    <property type="match status" value="2"/>
</dbReference>
<reference evidence="3 4" key="1">
    <citation type="submission" date="2021-01" db="EMBL/GenBank/DDBJ databases">
        <title>Whole genome shotgun sequence of Asanoa iriomotensis NBRC 100142.</title>
        <authorList>
            <person name="Komaki H."/>
            <person name="Tamura T."/>
        </authorList>
    </citation>
    <scope>NUCLEOTIDE SEQUENCE [LARGE SCALE GENOMIC DNA]</scope>
    <source>
        <strain evidence="3 4">NBRC 100142</strain>
    </source>
</reference>
<dbReference type="SMART" id="SM00382">
    <property type="entry name" value="AAA"/>
    <property type="match status" value="1"/>
</dbReference>
<keyword evidence="4" id="KW-1185">Reference proteome</keyword>
<proteinExistence type="predicted"/>
<feature type="domain" description="HTH cro/C1-type" evidence="2">
    <location>
        <begin position="9"/>
        <end position="63"/>
    </location>
</feature>
<dbReference type="InterPro" id="IPR002182">
    <property type="entry name" value="NB-ARC"/>
</dbReference>
<dbReference type="SMART" id="SM00530">
    <property type="entry name" value="HTH_XRE"/>
    <property type="match status" value="1"/>
</dbReference>
<dbReference type="SUPFAM" id="SSF48452">
    <property type="entry name" value="TPR-like"/>
    <property type="match status" value="1"/>
</dbReference>
<evidence type="ECO:0000313" key="4">
    <source>
        <dbReference type="Proteomes" id="UP000624325"/>
    </source>
</evidence>
<dbReference type="PROSITE" id="PS50943">
    <property type="entry name" value="HTH_CROC1"/>
    <property type="match status" value="1"/>
</dbReference>
<dbReference type="PANTHER" id="PTHR47691">
    <property type="entry name" value="REGULATOR-RELATED"/>
    <property type="match status" value="1"/>
</dbReference>